<evidence type="ECO:0000313" key="2">
    <source>
        <dbReference type="Proteomes" id="UP000501891"/>
    </source>
</evidence>
<evidence type="ECO:0000313" key="1">
    <source>
        <dbReference type="EMBL" id="QJE71850.1"/>
    </source>
</evidence>
<gene>
    <name evidence="1" type="ORF">HHL28_00850</name>
</gene>
<accession>A0A858R374</accession>
<dbReference type="EMBL" id="CP051775">
    <property type="protein sequence ID" value="QJE71850.1"/>
    <property type="molecule type" value="Genomic_DNA"/>
</dbReference>
<dbReference type="AlphaFoldDB" id="A0A858R374"/>
<dbReference type="Proteomes" id="UP000501891">
    <property type="component" value="Chromosome"/>
</dbReference>
<keyword evidence="2" id="KW-1185">Reference proteome</keyword>
<dbReference type="InterPro" id="IPR022025">
    <property type="entry name" value="Amidoligase_2"/>
</dbReference>
<evidence type="ECO:0008006" key="3">
    <source>
        <dbReference type="Google" id="ProtNLM"/>
    </source>
</evidence>
<organism evidence="1 2">
    <name type="scientific">Aerophototrophica crusticola</name>
    <dbReference type="NCBI Taxonomy" id="1709002"/>
    <lineage>
        <taxon>Bacteria</taxon>
        <taxon>Pseudomonadati</taxon>
        <taxon>Pseudomonadota</taxon>
        <taxon>Alphaproteobacteria</taxon>
        <taxon>Rhodospirillales</taxon>
        <taxon>Rhodospirillaceae</taxon>
        <taxon>Aerophototrophica</taxon>
    </lineage>
</organism>
<protein>
    <recommendedName>
        <fullName evidence="3">Amidoligase enzyme</fullName>
    </recommendedName>
</protein>
<sequence>MATYPSLTPSEALPGPLLPPVTCREDGVPRQCGVELEFAGLEPPAIARVVQSLYGGRVEVEHEHRARVRDTRLGDFRVELDMLAAHPDSKGAEVATALDKLEQRLRATVGDVGSFVLPYEVACPPVALADLAELDPLATALQQAGAKGTDARFFYAFGLHFNPEVARRDGDHILDVLKAYLLLSPWLREEMDIDTARQVAPFVQRFPEEYAALVVGPSYRPGLAELARDYVRHSPSRNRELDLWPLLTLLVPGEMSTGKASDPHVKPRPTWHWRLPDSRVGTPGWSILPDWNRWVQVERLATDRWALDELGALWLDCRRSGVLEDWPRLVRRWLPPV</sequence>
<proteinExistence type="predicted"/>
<dbReference type="Pfam" id="PF12224">
    <property type="entry name" value="Amidoligase_2"/>
    <property type="match status" value="1"/>
</dbReference>
<name>A0A858R374_9PROT</name>
<reference evidence="1" key="1">
    <citation type="submission" date="2020-04" db="EMBL/GenBank/DDBJ databases">
        <title>A desert anoxygenic phototrophic bacterium fixes CO2 using RubisCO under aerobic conditions.</title>
        <authorList>
            <person name="Tang K."/>
        </authorList>
    </citation>
    <scope>NUCLEOTIDE SEQUENCE [LARGE SCALE GENOMIC DNA]</scope>
    <source>
        <strain evidence="1">MIMtkB3</strain>
    </source>
</reference>
<dbReference type="KEGG" id="acru:HHL28_00850"/>